<dbReference type="PANTHER" id="PTHR31685:SF3">
    <property type="entry name" value="INTEGRAL MEMBRANE PROTEIN (AFU_ORTHOLOGUE AFUA_6G12730)"/>
    <property type="match status" value="1"/>
</dbReference>
<feature type="transmembrane region" description="Helical" evidence="2">
    <location>
        <begin position="532"/>
        <end position="550"/>
    </location>
</feature>
<evidence type="ECO:0000256" key="1">
    <source>
        <dbReference type="SAM" id="MobiDB-lite"/>
    </source>
</evidence>
<feature type="chain" id="PRO_5040237534" description="Integral membrane protein" evidence="3">
    <location>
        <begin position="29"/>
        <end position="612"/>
    </location>
</feature>
<dbReference type="AlphaFoldDB" id="A0A9P7ZGJ6"/>
<feature type="transmembrane region" description="Helical" evidence="2">
    <location>
        <begin position="110"/>
        <end position="132"/>
    </location>
</feature>
<name>A0A9P7ZGJ6_9HYPO</name>
<feature type="signal peptide" evidence="3">
    <location>
        <begin position="1"/>
        <end position="28"/>
    </location>
</feature>
<dbReference type="Pfam" id="PF10355">
    <property type="entry name" value="Ytp1"/>
    <property type="match status" value="1"/>
</dbReference>
<evidence type="ECO:0000259" key="5">
    <source>
        <dbReference type="Pfam" id="PF10355"/>
    </source>
</evidence>
<dbReference type="Pfam" id="PF10348">
    <property type="entry name" value="DUF2427"/>
    <property type="match status" value="1"/>
</dbReference>
<evidence type="ECO:0000256" key="3">
    <source>
        <dbReference type="SAM" id="SignalP"/>
    </source>
</evidence>
<dbReference type="InterPro" id="IPR018827">
    <property type="entry name" value="YTP1_C"/>
</dbReference>
<dbReference type="InterPro" id="IPR018825">
    <property type="entry name" value="DUF2427"/>
</dbReference>
<keyword evidence="2" id="KW-1133">Transmembrane helix</keyword>
<evidence type="ECO:0000259" key="4">
    <source>
        <dbReference type="Pfam" id="PF10348"/>
    </source>
</evidence>
<keyword evidence="3" id="KW-0732">Signal</keyword>
<feature type="transmembrane region" description="Helical" evidence="2">
    <location>
        <begin position="144"/>
        <end position="165"/>
    </location>
</feature>
<keyword evidence="2" id="KW-0812">Transmembrane</keyword>
<gene>
    <name evidence="6" type="ORF">F5Z01DRAFT_261389</name>
</gene>
<accession>A0A9P7ZGJ6</accession>
<evidence type="ECO:0000256" key="2">
    <source>
        <dbReference type="SAM" id="Phobius"/>
    </source>
</evidence>
<feature type="region of interest" description="Disordered" evidence="1">
    <location>
        <begin position="199"/>
        <end position="232"/>
    </location>
</feature>
<protein>
    <recommendedName>
        <fullName evidence="8">Integral membrane protein</fullName>
    </recommendedName>
</protein>
<reference evidence="6" key="1">
    <citation type="journal article" date="2021" name="IMA Fungus">
        <title>Genomic characterization of three marine fungi, including Emericellopsis atlantica sp. nov. with signatures of a generalist lifestyle and marine biomass degradation.</title>
        <authorList>
            <person name="Hagestad O.C."/>
            <person name="Hou L."/>
            <person name="Andersen J.H."/>
            <person name="Hansen E.H."/>
            <person name="Altermark B."/>
            <person name="Li C."/>
            <person name="Kuhnert E."/>
            <person name="Cox R.J."/>
            <person name="Crous P.W."/>
            <person name="Spatafora J.W."/>
            <person name="Lail K."/>
            <person name="Amirebrahimi M."/>
            <person name="Lipzen A."/>
            <person name="Pangilinan J."/>
            <person name="Andreopoulos W."/>
            <person name="Hayes R.D."/>
            <person name="Ng V."/>
            <person name="Grigoriev I.V."/>
            <person name="Jackson S.A."/>
            <person name="Sutton T.D.S."/>
            <person name="Dobson A.D.W."/>
            <person name="Rama T."/>
        </authorList>
    </citation>
    <scope>NUCLEOTIDE SEQUENCE</scope>
    <source>
        <strain evidence="6">TS7</strain>
    </source>
</reference>
<keyword evidence="2" id="KW-0472">Membrane</keyword>
<comment type="caution">
    <text evidence="6">The sequence shown here is derived from an EMBL/GenBank/DDBJ whole genome shotgun (WGS) entry which is preliminary data.</text>
</comment>
<proteinExistence type="predicted"/>
<feature type="transmembrane region" description="Helical" evidence="2">
    <location>
        <begin position="339"/>
        <end position="362"/>
    </location>
</feature>
<feature type="transmembrane region" description="Helical" evidence="2">
    <location>
        <begin position="464"/>
        <end position="483"/>
    </location>
</feature>
<dbReference type="GeneID" id="70289493"/>
<feature type="domain" description="DUF2427" evidence="4">
    <location>
        <begin position="71"/>
        <end position="168"/>
    </location>
</feature>
<evidence type="ECO:0000313" key="6">
    <source>
        <dbReference type="EMBL" id="KAG9251694.1"/>
    </source>
</evidence>
<dbReference type="RefSeq" id="XP_046115618.1">
    <property type="nucleotide sequence ID" value="XM_046258590.1"/>
</dbReference>
<organism evidence="6 7">
    <name type="scientific">Emericellopsis atlantica</name>
    <dbReference type="NCBI Taxonomy" id="2614577"/>
    <lineage>
        <taxon>Eukaryota</taxon>
        <taxon>Fungi</taxon>
        <taxon>Dikarya</taxon>
        <taxon>Ascomycota</taxon>
        <taxon>Pezizomycotina</taxon>
        <taxon>Sordariomycetes</taxon>
        <taxon>Hypocreomycetidae</taxon>
        <taxon>Hypocreales</taxon>
        <taxon>Bionectriaceae</taxon>
        <taxon>Emericellopsis</taxon>
    </lineage>
</organism>
<dbReference type="Proteomes" id="UP000887229">
    <property type="component" value="Unassembled WGS sequence"/>
</dbReference>
<feature type="transmembrane region" description="Helical" evidence="2">
    <location>
        <begin position="570"/>
        <end position="590"/>
    </location>
</feature>
<feature type="transmembrane region" description="Helical" evidence="2">
    <location>
        <begin position="503"/>
        <end position="520"/>
    </location>
</feature>
<keyword evidence="7" id="KW-1185">Reference proteome</keyword>
<feature type="transmembrane region" description="Helical" evidence="2">
    <location>
        <begin position="79"/>
        <end position="103"/>
    </location>
</feature>
<evidence type="ECO:0000313" key="7">
    <source>
        <dbReference type="Proteomes" id="UP000887229"/>
    </source>
</evidence>
<dbReference type="PANTHER" id="PTHR31685">
    <property type="entry name" value="INTEGRAL MEMBRANE PROTEIN (AFU_ORTHOLOGUE AFUA_6G12730)-RELATED"/>
    <property type="match status" value="1"/>
</dbReference>
<dbReference type="OrthoDB" id="4005299at2759"/>
<feature type="compositionally biased region" description="Basic and acidic residues" evidence="1">
    <location>
        <begin position="200"/>
        <end position="212"/>
    </location>
</feature>
<dbReference type="EMBL" id="MU251266">
    <property type="protein sequence ID" value="KAG9251694.1"/>
    <property type="molecule type" value="Genomic_DNA"/>
</dbReference>
<feature type="domain" description="Protein YTP1-like C-terminal" evidence="5">
    <location>
        <begin position="307"/>
        <end position="592"/>
    </location>
</feature>
<feature type="transmembrane region" description="Helical" evidence="2">
    <location>
        <begin position="302"/>
        <end position="319"/>
    </location>
</feature>
<evidence type="ECO:0008006" key="8">
    <source>
        <dbReference type="Google" id="ProtNLM"/>
    </source>
</evidence>
<sequence length="612" mass="67223">MRRANIIQPPSPSAVLLCALILAIGVAAHGDDGGHGDAPGGHGASEMNMDTDMGMGMGDEDKMPETEYLPTYFAHGEHAALMFAHIAFMTVSWVLVLPVAVMLSLVNSRLTFGVQLTFLATNIVGVVLGLVYNAQTPDLYPHNAHHSIGWIITWVSIAHVSVSLVKRLSGRGKPKVNGPLNGEHEAHALIPDPLAAQSHFQEHQGPYDDRSSSDSTASPASHTESMRSDSVSTHIGEEDYFIGGENHGSGYGKMYEDDDEPYASHEEAGASSTISVVRKLAKALPTSLWKVLDMGYRTVDRITLPFGFIAFTTGIVTYGRFFEGQGIFAGLAHWIKGGVFFWLGLFNLGRWAGSFAELGWAWNIRPRRPGQKWRPTAEFVESALIFFYGSTNIFLEHLGHRNGKWRAQDLEHISITVLFIGGGLCGMLIESTRVRDLLNASISSDNRDRTESHEREELQPPRTYSLSLNPIPALVILLVGMMMGSHHQSSMISTMIHKQWGNLLSGASIARGLTYVVMYIKPPRSVLPSRPPTELLASFCLIAGGIIFMASSPDTVDGMIHYELDAMFMYNVTMGLVGVLMAWEITVLAIKGWAWRREMHQKVVSLSHRQSA</sequence>